<dbReference type="EnsemblPlants" id="evm.model.07.1024">
    <property type="protein sequence ID" value="cds.evm.model.07.1024"/>
    <property type="gene ID" value="evm.TU.07.1024"/>
</dbReference>
<feature type="compositionally biased region" description="Basic and acidic residues" evidence="1">
    <location>
        <begin position="9"/>
        <end position="18"/>
    </location>
</feature>
<proteinExistence type="predicted"/>
<feature type="compositionally biased region" description="Polar residues" evidence="1">
    <location>
        <begin position="185"/>
        <end position="208"/>
    </location>
</feature>
<evidence type="ECO:0000256" key="1">
    <source>
        <dbReference type="SAM" id="MobiDB-lite"/>
    </source>
</evidence>
<organism evidence="2 3">
    <name type="scientific">Cannabis sativa</name>
    <name type="common">Hemp</name>
    <name type="synonym">Marijuana</name>
    <dbReference type="NCBI Taxonomy" id="3483"/>
    <lineage>
        <taxon>Eukaryota</taxon>
        <taxon>Viridiplantae</taxon>
        <taxon>Streptophyta</taxon>
        <taxon>Embryophyta</taxon>
        <taxon>Tracheophyta</taxon>
        <taxon>Spermatophyta</taxon>
        <taxon>Magnoliopsida</taxon>
        <taxon>eudicotyledons</taxon>
        <taxon>Gunneridae</taxon>
        <taxon>Pentapetalae</taxon>
        <taxon>rosids</taxon>
        <taxon>fabids</taxon>
        <taxon>Rosales</taxon>
        <taxon>Cannabaceae</taxon>
        <taxon>Cannabis</taxon>
    </lineage>
</organism>
<name>A0A803Q0Z2_CANSA</name>
<dbReference type="Proteomes" id="UP000596661">
    <property type="component" value="Chromosome 7"/>
</dbReference>
<keyword evidence="3" id="KW-1185">Reference proteome</keyword>
<evidence type="ECO:0000313" key="2">
    <source>
        <dbReference type="EnsemblPlants" id="cds.evm.model.07.1024"/>
    </source>
</evidence>
<dbReference type="Gramene" id="evm.model.07.1024">
    <property type="protein sequence ID" value="cds.evm.model.07.1024"/>
    <property type="gene ID" value="evm.TU.07.1024"/>
</dbReference>
<accession>A0A803Q0Z2</accession>
<reference evidence="2" key="2">
    <citation type="submission" date="2021-03" db="UniProtKB">
        <authorList>
            <consortium name="EnsemblPlants"/>
        </authorList>
    </citation>
    <scope>IDENTIFICATION</scope>
</reference>
<reference evidence="2" key="1">
    <citation type="submission" date="2018-11" db="EMBL/GenBank/DDBJ databases">
        <authorList>
            <person name="Grassa J C."/>
        </authorList>
    </citation>
    <scope>NUCLEOTIDE SEQUENCE [LARGE SCALE GENOMIC DNA]</scope>
</reference>
<protein>
    <submittedName>
        <fullName evidence="2">Uncharacterized protein</fullName>
    </submittedName>
</protein>
<dbReference type="EMBL" id="UZAU01000655">
    <property type="status" value="NOT_ANNOTATED_CDS"/>
    <property type="molecule type" value="Genomic_DNA"/>
</dbReference>
<feature type="compositionally biased region" description="Pro residues" evidence="1">
    <location>
        <begin position="172"/>
        <end position="181"/>
    </location>
</feature>
<evidence type="ECO:0000313" key="3">
    <source>
        <dbReference type="Proteomes" id="UP000596661"/>
    </source>
</evidence>
<dbReference type="AlphaFoldDB" id="A0A803Q0Z2"/>
<feature type="region of interest" description="Disordered" evidence="1">
    <location>
        <begin position="1"/>
        <end position="208"/>
    </location>
</feature>
<feature type="compositionally biased region" description="Basic and acidic residues" evidence="1">
    <location>
        <begin position="56"/>
        <end position="86"/>
    </location>
</feature>
<sequence length="208" mass="23507">MVLSTRRANYKEDTEVPRDVNQPQSEGTFVPPQPHEEGTSRRREKRLMPLMPEDEGQVKDCESSSSLSKERPPVRELQEQAQRHGDQPLPRNPFPPKRRRGHPRREDAPMNNPTRRDHQPLPNVGAHVKHAQETHVPLHGGGHETHGTQTVPPNRENNNMGGEERRDHPSPIRAPPSPIRYPNPSIGTTLQAPRRSTSRGNAPDNSMV</sequence>
<feature type="compositionally biased region" description="Low complexity" evidence="1">
    <location>
        <begin position="147"/>
        <end position="161"/>
    </location>
</feature>
<feature type="compositionally biased region" description="Basic and acidic residues" evidence="1">
    <location>
        <begin position="104"/>
        <end position="119"/>
    </location>
</feature>